<keyword evidence="5" id="KW-1185">Reference proteome</keyword>
<organism evidence="4 5">
    <name type="scientific">Luteimonas endophytica</name>
    <dbReference type="NCBI Taxonomy" id="3042023"/>
    <lineage>
        <taxon>Bacteria</taxon>
        <taxon>Pseudomonadati</taxon>
        <taxon>Pseudomonadota</taxon>
        <taxon>Gammaproteobacteria</taxon>
        <taxon>Lysobacterales</taxon>
        <taxon>Lysobacteraceae</taxon>
        <taxon>Luteimonas</taxon>
    </lineage>
</organism>
<dbReference type="Gene3D" id="3.40.50.2300">
    <property type="match status" value="1"/>
</dbReference>
<dbReference type="Pfam" id="PF00072">
    <property type="entry name" value="Response_reg"/>
    <property type="match status" value="1"/>
</dbReference>
<feature type="modified residue" description="4-aspartylphosphate" evidence="2">
    <location>
        <position position="48"/>
    </location>
</feature>
<sequence>MVDDDRNILDTVVEALRDLDYAVTTAENGHDALERLRNDPGIAILFTDVVMPGGMTGIELARKARELRPALAIVLASGYSESWLEELPEDCDYLPKPYRVAELATKLGAAAGRSGRR</sequence>
<dbReference type="InterPro" id="IPR011006">
    <property type="entry name" value="CheY-like_superfamily"/>
</dbReference>
<protein>
    <submittedName>
        <fullName evidence="4">Response regulator</fullName>
    </submittedName>
</protein>
<accession>A0ABT6J7R1</accession>
<evidence type="ECO:0000259" key="3">
    <source>
        <dbReference type="PROSITE" id="PS50110"/>
    </source>
</evidence>
<dbReference type="PANTHER" id="PTHR44591:SF21">
    <property type="entry name" value="TWO-COMPONENT RESPONSE REGULATOR"/>
    <property type="match status" value="1"/>
</dbReference>
<evidence type="ECO:0000256" key="2">
    <source>
        <dbReference type="PROSITE-ProRule" id="PRU00169"/>
    </source>
</evidence>
<feature type="domain" description="Response regulatory" evidence="3">
    <location>
        <begin position="1"/>
        <end position="111"/>
    </location>
</feature>
<dbReference type="InterPro" id="IPR001789">
    <property type="entry name" value="Sig_transdc_resp-reg_receiver"/>
</dbReference>
<dbReference type="SUPFAM" id="SSF52172">
    <property type="entry name" value="CheY-like"/>
    <property type="match status" value="1"/>
</dbReference>
<dbReference type="SMART" id="SM00448">
    <property type="entry name" value="REC"/>
    <property type="match status" value="1"/>
</dbReference>
<gene>
    <name evidence="4" type="ORF">QFW77_07645</name>
</gene>
<dbReference type="InterPro" id="IPR050595">
    <property type="entry name" value="Bact_response_regulator"/>
</dbReference>
<dbReference type="RefSeq" id="WP_280574172.1">
    <property type="nucleotide sequence ID" value="NZ_JARXRM010000028.1"/>
</dbReference>
<comment type="caution">
    <text evidence="4">The sequence shown here is derived from an EMBL/GenBank/DDBJ whole genome shotgun (WGS) entry which is preliminary data.</text>
</comment>
<dbReference type="EMBL" id="JARXRM010000028">
    <property type="protein sequence ID" value="MDH5822866.1"/>
    <property type="molecule type" value="Genomic_DNA"/>
</dbReference>
<evidence type="ECO:0000313" key="4">
    <source>
        <dbReference type="EMBL" id="MDH5822866.1"/>
    </source>
</evidence>
<keyword evidence="1 2" id="KW-0597">Phosphoprotein</keyword>
<dbReference type="PROSITE" id="PS50110">
    <property type="entry name" value="RESPONSE_REGULATORY"/>
    <property type="match status" value="1"/>
</dbReference>
<evidence type="ECO:0000256" key="1">
    <source>
        <dbReference type="ARBA" id="ARBA00022553"/>
    </source>
</evidence>
<name>A0ABT6J7R1_9GAMM</name>
<evidence type="ECO:0000313" key="5">
    <source>
        <dbReference type="Proteomes" id="UP001156940"/>
    </source>
</evidence>
<proteinExistence type="predicted"/>
<reference evidence="4 5" key="1">
    <citation type="submission" date="2023-04" db="EMBL/GenBank/DDBJ databases">
        <title>Luteimonas endophyticus RD2P54.</title>
        <authorList>
            <person name="Sun J.-Q."/>
        </authorList>
    </citation>
    <scope>NUCLEOTIDE SEQUENCE [LARGE SCALE GENOMIC DNA]</scope>
    <source>
        <strain evidence="4 5">RD2P54</strain>
    </source>
</reference>
<dbReference type="Proteomes" id="UP001156940">
    <property type="component" value="Unassembled WGS sequence"/>
</dbReference>
<dbReference type="PANTHER" id="PTHR44591">
    <property type="entry name" value="STRESS RESPONSE REGULATOR PROTEIN 1"/>
    <property type="match status" value="1"/>
</dbReference>